<dbReference type="PANTHER" id="PTHR10569:SF2">
    <property type="entry name" value="GLYCOGEN DEBRANCHING ENZYME"/>
    <property type="match status" value="1"/>
</dbReference>
<keyword evidence="4" id="KW-1185">Reference proteome</keyword>
<dbReference type="InterPro" id="IPR024742">
    <property type="entry name" value="Glycogen_debranch_N"/>
</dbReference>
<organism evidence="3 4">
    <name type="scientific">Kandleria vitulina DSM 20405</name>
    <dbReference type="NCBI Taxonomy" id="1410657"/>
    <lineage>
        <taxon>Bacteria</taxon>
        <taxon>Bacillati</taxon>
        <taxon>Bacillota</taxon>
        <taxon>Erysipelotrichia</taxon>
        <taxon>Erysipelotrichales</taxon>
        <taxon>Coprobacillaceae</taxon>
        <taxon>Kandleria</taxon>
    </lineage>
</organism>
<name>A0A0R2HLZ2_9FIRM</name>
<dbReference type="SUPFAM" id="SSF48208">
    <property type="entry name" value="Six-hairpin glycosidases"/>
    <property type="match status" value="1"/>
</dbReference>
<evidence type="ECO:0000313" key="3">
    <source>
        <dbReference type="EMBL" id="KRN50522.1"/>
    </source>
</evidence>
<dbReference type="GO" id="GO:0004135">
    <property type="term" value="F:amylo-alpha-1,6-glucosidase activity"/>
    <property type="evidence" value="ECO:0007669"/>
    <property type="project" value="InterPro"/>
</dbReference>
<gene>
    <name evidence="3" type="ORF">IV49_GL002016</name>
</gene>
<dbReference type="PANTHER" id="PTHR10569">
    <property type="entry name" value="GLYCOGEN DEBRANCHING ENZYME"/>
    <property type="match status" value="1"/>
</dbReference>
<sequence>MEVDDMKSNLDIFNIKEWLLTNGLGGYSYMSLPLINTSCYQSLMCVALHTPVDRYSVLENVNEEVIIDNNTYLLNEHIVSVDVEDIVTYTFQIKNISIKKEIAYAYDQNTLAISYHITNPGKKLQLFVSPELALRSHHEGNRHKPECMVTSYKDTINIIPLKHKELCISMSLEDSTFIQKETCKSYHYDFGELTGGTVSDKVVIPGTFHISNMESRSYSFICSLDLENSALNANTIIFNEKRRINSLYLGNDRLLKQLYKASDQFIVKRGDSHSIIAGYPWFNDWGRDTLISLEGLTLCTGRFHDAKDILLTFVHHLKDGLCVNMFTDQEPPLYNTVDGSLWLIHACYQYLLYTNDFAFIQSIYPALKTIISHYVTGTKHNIHMSDDFLLFAGSGEDQITWMDVRIHGKAVTPRHGKPVEVNALWYNALKIMNVFAGFTDNDPSYDIIAIKVKENFVKVFFDEQLGYLKDTDTDPTLRPNQLYAFSLPFPVANISIARRAFPIITEKLYVGRGLRSLTPDDPQYIGTYLGPLESRDYAYHQGTSWGYLIGPYIRTFLKLNHSREEALKLLDPLLQSINEQLIGGINEIYDGNAPHTGKGCVNQAWSVAEVLCLYQSLSKMQ</sequence>
<dbReference type="Proteomes" id="UP000051841">
    <property type="component" value="Unassembled WGS sequence"/>
</dbReference>
<dbReference type="GO" id="GO:0005980">
    <property type="term" value="P:glycogen catabolic process"/>
    <property type="evidence" value="ECO:0007669"/>
    <property type="project" value="InterPro"/>
</dbReference>
<evidence type="ECO:0008006" key="5">
    <source>
        <dbReference type="Google" id="ProtNLM"/>
    </source>
</evidence>
<dbReference type="Pfam" id="PF06202">
    <property type="entry name" value="GDE_C"/>
    <property type="match status" value="1"/>
</dbReference>
<dbReference type="Pfam" id="PF12439">
    <property type="entry name" value="GDE_N"/>
    <property type="match status" value="1"/>
</dbReference>
<dbReference type="GO" id="GO:0004134">
    <property type="term" value="F:4-alpha-glucanotransferase activity"/>
    <property type="evidence" value="ECO:0007669"/>
    <property type="project" value="InterPro"/>
</dbReference>
<feature type="domain" description="Glycogen debranching enzyme C-terminal" evidence="1">
    <location>
        <begin position="261"/>
        <end position="611"/>
    </location>
</feature>
<reference evidence="3 4" key="1">
    <citation type="journal article" date="2015" name="Genome Announc.">
        <title>Expanding the biotechnology potential of lactobacilli through comparative genomics of 213 strains and associated genera.</title>
        <authorList>
            <person name="Sun Z."/>
            <person name="Harris H.M."/>
            <person name="McCann A."/>
            <person name="Guo C."/>
            <person name="Argimon S."/>
            <person name="Zhang W."/>
            <person name="Yang X."/>
            <person name="Jeffery I.B."/>
            <person name="Cooney J.C."/>
            <person name="Kagawa T.F."/>
            <person name="Liu W."/>
            <person name="Song Y."/>
            <person name="Salvetti E."/>
            <person name="Wrobel A."/>
            <person name="Rasinkangas P."/>
            <person name="Parkhill J."/>
            <person name="Rea M.C."/>
            <person name="O'Sullivan O."/>
            <person name="Ritari J."/>
            <person name="Douillard F.P."/>
            <person name="Paul Ross R."/>
            <person name="Yang R."/>
            <person name="Briner A.E."/>
            <person name="Felis G.E."/>
            <person name="de Vos W.M."/>
            <person name="Barrangou R."/>
            <person name="Klaenhammer T.R."/>
            <person name="Caufield P.W."/>
            <person name="Cui Y."/>
            <person name="Zhang H."/>
            <person name="O'Toole P.W."/>
        </authorList>
    </citation>
    <scope>NUCLEOTIDE SEQUENCE [LARGE SCALE GENOMIC DNA]</scope>
    <source>
        <strain evidence="3 4">DSM 20405</strain>
    </source>
</reference>
<proteinExistence type="predicted"/>
<dbReference type="PATRIC" id="fig|1410657.5.peg.2080"/>
<dbReference type="Gene3D" id="1.50.10.10">
    <property type="match status" value="1"/>
</dbReference>
<comment type="caution">
    <text evidence="3">The sequence shown here is derived from an EMBL/GenBank/DDBJ whole genome shotgun (WGS) entry which is preliminary data.</text>
</comment>
<evidence type="ECO:0000259" key="2">
    <source>
        <dbReference type="Pfam" id="PF12439"/>
    </source>
</evidence>
<evidence type="ECO:0000313" key="4">
    <source>
        <dbReference type="Proteomes" id="UP000051841"/>
    </source>
</evidence>
<feature type="domain" description="Glycogen debranching enzyme bacterial and archaeal type N-terminal" evidence="2">
    <location>
        <begin position="16"/>
        <end position="211"/>
    </location>
</feature>
<dbReference type="InterPro" id="IPR032790">
    <property type="entry name" value="GDE_C"/>
</dbReference>
<dbReference type="AlphaFoldDB" id="A0A0R2HLZ2"/>
<evidence type="ECO:0000259" key="1">
    <source>
        <dbReference type="Pfam" id="PF06202"/>
    </source>
</evidence>
<dbReference type="EMBL" id="JQBL01000008">
    <property type="protein sequence ID" value="KRN50522.1"/>
    <property type="molecule type" value="Genomic_DNA"/>
</dbReference>
<dbReference type="InterPro" id="IPR010401">
    <property type="entry name" value="AGL/Gdb1"/>
</dbReference>
<dbReference type="InterPro" id="IPR008928">
    <property type="entry name" value="6-hairpin_glycosidase_sf"/>
</dbReference>
<protein>
    <recommendedName>
        <fullName evidence="5">Glycogen debranching enzyme</fullName>
    </recommendedName>
</protein>
<accession>A0A0R2HLZ2</accession>
<dbReference type="InterPro" id="IPR012341">
    <property type="entry name" value="6hp_glycosidase-like_sf"/>
</dbReference>